<dbReference type="AlphaFoldDB" id="A0A8J7LSI2"/>
<dbReference type="PIRSF" id="PIRSF010372">
    <property type="entry name" value="PaiB"/>
    <property type="match status" value="1"/>
</dbReference>
<dbReference type="Pfam" id="PF04299">
    <property type="entry name" value="FMN_bind_2"/>
    <property type="match status" value="1"/>
</dbReference>
<evidence type="ECO:0000313" key="1">
    <source>
        <dbReference type="EMBL" id="MBJ6372024.1"/>
    </source>
</evidence>
<accession>A0A8J7LSI2</accession>
<dbReference type="PANTHER" id="PTHR35802:SF1">
    <property type="entry name" value="PROTEASE SYNTHASE AND SPORULATION PROTEIN PAI 2"/>
    <property type="match status" value="1"/>
</dbReference>
<comment type="caution">
    <text evidence="1">The sequence shown here is derived from an EMBL/GenBank/DDBJ whole genome shotgun (WGS) entry which is preliminary data.</text>
</comment>
<dbReference type="Gene3D" id="2.30.110.10">
    <property type="entry name" value="Electron Transport, Fmn-binding Protein, Chain A"/>
    <property type="match status" value="1"/>
</dbReference>
<evidence type="ECO:0000313" key="2">
    <source>
        <dbReference type="Proteomes" id="UP000619079"/>
    </source>
</evidence>
<keyword evidence="2" id="KW-1185">Reference proteome</keyword>
<name>A0A8J7LSI2_9RHOB</name>
<dbReference type="Proteomes" id="UP000619079">
    <property type="component" value="Unassembled WGS sequence"/>
</dbReference>
<reference evidence="1" key="1">
    <citation type="submission" date="2020-12" db="EMBL/GenBank/DDBJ databases">
        <title>Sedimentitalea sp. nov., isolated from sand in Incheon.</title>
        <authorList>
            <person name="Kim W."/>
        </authorList>
    </citation>
    <scope>NUCLEOTIDE SEQUENCE</scope>
    <source>
        <strain evidence="1">CAU 1593</strain>
    </source>
</reference>
<dbReference type="PANTHER" id="PTHR35802">
    <property type="entry name" value="PROTEASE SYNTHASE AND SPORULATION PROTEIN PAI 2"/>
    <property type="match status" value="1"/>
</dbReference>
<sequence length="208" mass="22854">MHPNPAFHTATVRQNLDFARERGFGILAVQADGGPLVSHVPFLLNTAGDVVELHLVRSNPIARALATPLSARIAVSGPDGYISPDWYDLPDQVPTWNYVAVHLVGTLELRPQGELRDLLDRQSALFEERLLPKTPWRTDKMDKDTLARMMCAIVPCRMSVTGVDGTWKLNQNKPDAVRLRAADHVDAYGIGAETRILAALMRGAEGQG</sequence>
<protein>
    <submittedName>
        <fullName evidence="1">FMN-binding negative transcriptional regulator</fullName>
    </submittedName>
</protein>
<dbReference type="InterPro" id="IPR012349">
    <property type="entry name" value="Split_barrel_FMN-bd"/>
</dbReference>
<dbReference type="RefSeq" id="WP_199024891.1">
    <property type="nucleotide sequence ID" value="NZ_JAELVR010000006.1"/>
</dbReference>
<proteinExistence type="predicted"/>
<dbReference type="EMBL" id="JAELVR010000006">
    <property type="protein sequence ID" value="MBJ6372024.1"/>
    <property type="molecule type" value="Genomic_DNA"/>
</dbReference>
<organism evidence="1 2">
    <name type="scientific">Sedimentitalea arenosa</name>
    <dbReference type="NCBI Taxonomy" id="2798803"/>
    <lineage>
        <taxon>Bacteria</taxon>
        <taxon>Pseudomonadati</taxon>
        <taxon>Pseudomonadota</taxon>
        <taxon>Alphaproteobacteria</taxon>
        <taxon>Rhodobacterales</taxon>
        <taxon>Paracoccaceae</taxon>
        <taxon>Sedimentitalea</taxon>
    </lineage>
</organism>
<dbReference type="SUPFAM" id="SSF50475">
    <property type="entry name" value="FMN-binding split barrel"/>
    <property type="match status" value="1"/>
</dbReference>
<dbReference type="InterPro" id="IPR007396">
    <property type="entry name" value="TR_PAI2-type"/>
</dbReference>
<gene>
    <name evidence="1" type="ORF">JF290_10845</name>
</gene>